<feature type="transmembrane region" description="Helical" evidence="1">
    <location>
        <begin position="28"/>
        <end position="49"/>
    </location>
</feature>
<evidence type="ECO:0000313" key="2">
    <source>
        <dbReference type="EMBL" id="GFR57458.1"/>
    </source>
</evidence>
<comment type="caution">
    <text evidence="2">The sequence shown here is derived from an EMBL/GenBank/DDBJ whole genome shotgun (WGS) entry which is preliminary data.</text>
</comment>
<organism evidence="2 3">
    <name type="scientific">Elysia marginata</name>
    <dbReference type="NCBI Taxonomy" id="1093978"/>
    <lineage>
        <taxon>Eukaryota</taxon>
        <taxon>Metazoa</taxon>
        <taxon>Spiralia</taxon>
        <taxon>Lophotrochozoa</taxon>
        <taxon>Mollusca</taxon>
        <taxon>Gastropoda</taxon>
        <taxon>Heterobranchia</taxon>
        <taxon>Euthyneura</taxon>
        <taxon>Panpulmonata</taxon>
        <taxon>Sacoglossa</taxon>
        <taxon>Placobranchoidea</taxon>
        <taxon>Plakobranchidae</taxon>
        <taxon>Elysia</taxon>
    </lineage>
</organism>
<dbReference type="Proteomes" id="UP000762676">
    <property type="component" value="Unassembled WGS sequence"/>
</dbReference>
<gene>
    <name evidence="2" type="ORF">ElyMa_000001900</name>
</gene>
<protein>
    <submittedName>
        <fullName evidence="2">V-type proton ATPase 21 kDa proteolipid subunit</fullName>
    </submittedName>
</protein>
<reference evidence="2 3" key="1">
    <citation type="journal article" date="2021" name="Elife">
        <title>Chloroplast acquisition without the gene transfer in kleptoplastic sea slugs, Plakobranchus ocellatus.</title>
        <authorList>
            <person name="Maeda T."/>
            <person name="Takahashi S."/>
            <person name="Yoshida T."/>
            <person name="Shimamura S."/>
            <person name="Takaki Y."/>
            <person name="Nagai Y."/>
            <person name="Toyoda A."/>
            <person name="Suzuki Y."/>
            <person name="Arimoto A."/>
            <person name="Ishii H."/>
            <person name="Satoh N."/>
            <person name="Nishiyama T."/>
            <person name="Hasebe M."/>
            <person name="Maruyama T."/>
            <person name="Minagawa J."/>
            <person name="Obokata J."/>
            <person name="Shigenobu S."/>
        </authorList>
    </citation>
    <scope>NUCLEOTIDE SEQUENCE [LARGE SCALE GENOMIC DNA]</scope>
</reference>
<keyword evidence="1" id="KW-1133">Transmembrane helix</keyword>
<accession>A0AAV4E8E2</accession>
<keyword evidence="3" id="KW-1185">Reference proteome</keyword>
<evidence type="ECO:0000313" key="3">
    <source>
        <dbReference type="Proteomes" id="UP000762676"/>
    </source>
</evidence>
<proteinExistence type="predicted"/>
<sequence>MQASRTPPGVMPVPTEPTKRYGTPLGPIYGIVSSVIIFLLVLVGIYYVLTGKGSRVDIGWFVSNFIPIFVLYII</sequence>
<dbReference type="EMBL" id="BMAT01000008">
    <property type="protein sequence ID" value="GFR57458.1"/>
    <property type="molecule type" value="Genomic_DNA"/>
</dbReference>
<keyword evidence="1" id="KW-0812">Transmembrane</keyword>
<dbReference type="AlphaFoldDB" id="A0AAV4E8E2"/>
<keyword evidence="1" id="KW-0472">Membrane</keyword>
<feature type="transmembrane region" description="Helical" evidence="1">
    <location>
        <begin position="56"/>
        <end position="73"/>
    </location>
</feature>
<name>A0AAV4E8E2_9GAST</name>
<evidence type="ECO:0000256" key="1">
    <source>
        <dbReference type="SAM" id="Phobius"/>
    </source>
</evidence>